<accession>A0AA39N2Z3</accession>
<comment type="caution">
    <text evidence="1">The sequence shown here is derived from an EMBL/GenBank/DDBJ whole genome shotgun (WGS) entry which is preliminary data.</text>
</comment>
<keyword evidence="2" id="KW-1185">Reference proteome</keyword>
<organism evidence="1 2">
    <name type="scientific">Armillaria tabescens</name>
    <name type="common">Ringless honey mushroom</name>
    <name type="synonym">Agaricus tabescens</name>
    <dbReference type="NCBI Taxonomy" id="1929756"/>
    <lineage>
        <taxon>Eukaryota</taxon>
        <taxon>Fungi</taxon>
        <taxon>Dikarya</taxon>
        <taxon>Basidiomycota</taxon>
        <taxon>Agaricomycotina</taxon>
        <taxon>Agaricomycetes</taxon>
        <taxon>Agaricomycetidae</taxon>
        <taxon>Agaricales</taxon>
        <taxon>Marasmiineae</taxon>
        <taxon>Physalacriaceae</taxon>
        <taxon>Desarmillaria</taxon>
    </lineage>
</organism>
<dbReference type="AlphaFoldDB" id="A0AA39N2Z3"/>
<protein>
    <submittedName>
        <fullName evidence="1">Uncharacterized protein</fullName>
    </submittedName>
</protein>
<dbReference type="Proteomes" id="UP001175211">
    <property type="component" value="Unassembled WGS sequence"/>
</dbReference>
<evidence type="ECO:0000313" key="1">
    <source>
        <dbReference type="EMBL" id="KAK0455583.1"/>
    </source>
</evidence>
<evidence type="ECO:0000313" key="2">
    <source>
        <dbReference type="Proteomes" id="UP001175211"/>
    </source>
</evidence>
<feature type="non-terminal residue" evidence="1">
    <location>
        <position position="1"/>
    </location>
</feature>
<dbReference type="RefSeq" id="XP_060329093.1">
    <property type="nucleotide sequence ID" value="XM_060469734.1"/>
</dbReference>
<sequence length="229" mass="26662">TFGGLQNNTFALRPSDSVAHLLFQKHLDLEDYYIAKHAILYCNVQGFFQYYCYCVLVLHITPELLRVCVCESLGTHRASSMEWVWYSYDGTHITILYGDVALDRENWEQDHKQDRAKVEEIIKRNTNRKVPMQSAAAGLRMISSIKAYPTIFSSSRSELALLTDRSIYFLWQNMRYPIHTLSLSKEKLPVVAVQETVFAEGSDEVMGHREAWHIRVLCEWREMLLQMTC</sequence>
<dbReference type="GeneID" id="85353282"/>
<name>A0AA39N2Z3_ARMTA</name>
<dbReference type="EMBL" id="JAUEPS010000024">
    <property type="protein sequence ID" value="KAK0455583.1"/>
    <property type="molecule type" value="Genomic_DNA"/>
</dbReference>
<gene>
    <name evidence="1" type="ORF">EV420DRAFT_1481052</name>
</gene>
<proteinExistence type="predicted"/>
<reference evidence="1" key="1">
    <citation type="submission" date="2023-06" db="EMBL/GenBank/DDBJ databases">
        <authorList>
            <consortium name="Lawrence Berkeley National Laboratory"/>
            <person name="Ahrendt S."/>
            <person name="Sahu N."/>
            <person name="Indic B."/>
            <person name="Wong-Bajracharya J."/>
            <person name="Merenyi Z."/>
            <person name="Ke H.-M."/>
            <person name="Monk M."/>
            <person name="Kocsube S."/>
            <person name="Drula E."/>
            <person name="Lipzen A."/>
            <person name="Balint B."/>
            <person name="Henrissat B."/>
            <person name="Andreopoulos B."/>
            <person name="Martin F.M."/>
            <person name="Harder C.B."/>
            <person name="Rigling D."/>
            <person name="Ford K.L."/>
            <person name="Foster G.D."/>
            <person name="Pangilinan J."/>
            <person name="Papanicolaou A."/>
            <person name="Barry K."/>
            <person name="LaButti K."/>
            <person name="Viragh M."/>
            <person name="Koriabine M."/>
            <person name="Yan M."/>
            <person name="Riley R."/>
            <person name="Champramary S."/>
            <person name="Plett K.L."/>
            <person name="Tsai I.J."/>
            <person name="Slot J."/>
            <person name="Sipos G."/>
            <person name="Plett J."/>
            <person name="Nagy L.G."/>
            <person name="Grigoriev I.V."/>
        </authorList>
    </citation>
    <scope>NUCLEOTIDE SEQUENCE</scope>
    <source>
        <strain evidence="1">CCBAS 213</strain>
    </source>
</reference>